<evidence type="ECO:0000256" key="1">
    <source>
        <dbReference type="ARBA" id="ARBA00004389"/>
    </source>
</evidence>
<dbReference type="GO" id="GO:0030544">
    <property type="term" value="F:Hsp70 protein binding"/>
    <property type="evidence" value="ECO:0007669"/>
    <property type="project" value="TreeGrafter"/>
</dbReference>
<dbReference type="PROSITE" id="PS50076">
    <property type="entry name" value="DNAJ_2"/>
    <property type="match status" value="1"/>
</dbReference>
<organism evidence="10 11">
    <name type="scientific">Holothuria leucospilota</name>
    <name type="common">Black long sea cucumber</name>
    <name type="synonym">Mertensiothuria leucospilota</name>
    <dbReference type="NCBI Taxonomy" id="206669"/>
    <lineage>
        <taxon>Eukaryota</taxon>
        <taxon>Metazoa</taxon>
        <taxon>Echinodermata</taxon>
        <taxon>Eleutherozoa</taxon>
        <taxon>Echinozoa</taxon>
        <taxon>Holothuroidea</taxon>
        <taxon>Aspidochirotacea</taxon>
        <taxon>Aspidochirotida</taxon>
        <taxon>Holothuriidae</taxon>
        <taxon>Holothuria</taxon>
    </lineage>
</organism>
<comment type="subcellular location">
    <subcellularLocation>
        <location evidence="1">Endoplasmic reticulum membrane</location>
        <topology evidence="1">Single-pass membrane protein</topology>
    </subcellularLocation>
</comment>
<dbReference type="InterPro" id="IPR015399">
    <property type="entry name" value="DUF1977_DnaJ-like"/>
</dbReference>
<keyword evidence="11" id="KW-1185">Reference proteome</keyword>
<dbReference type="PROSITE" id="PS00636">
    <property type="entry name" value="DNAJ_1"/>
    <property type="match status" value="1"/>
</dbReference>
<evidence type="ECO:0000313" key="10">
    <source>
        <dbReference type="EMBL" id="KAJ8022631.1"/>
    </source>
</evidence>
<dbReference type="EMBL" id="JAIZAY010000020">
    <property type="protein sequence ID" value="KAJ8022631.1"/>
    <property type="molecule type" value="Genomic_DNA"/>
</dbReference>
<evidence type="ECO:0000256" key="2">
    <source>
        <dbReference type="ARBA" id="ARBA00022692"/>
    </source>
</evidence>
<protein>
    <submittedName>
        <fullName evidence="10">DnaJ-like subfamily B member 12</fullName>
    </submittedName>
</protein>
<evidence type="ECO:0000256" key="7">
    <source>
        <dbReference type="SAM" id="MobiDB-lite"/>
    </source>
</evidence>
<feature type="transmembrane region" description="Helical" evidence="8">
    <location>
        <begin position="265"/>
        <end position="286"/>
    </location>
</feature>
<feature type="domain" description="J" evidence="9">
    <location>
        <begin position="122"/>
        <end position="186"/>
    </location>
</feature>
<evidence type="ECO:0000256" key="6">
    <source>
        <dbReference type="PROSITE-ProRule" id="PRU00339"/>
    </source>
</evidence>
<feature type="repeat" description="TPR" evidence="6">
    <location>
        <begin position="8"/>
        <end position="41"/>
    </location>
</feature>
<keyword evidence="3" id="KW-0256">Endoplasmic reticulum</keyword>
<evidence type="ECO:0000256" key="5">
    <source>
        <dbReference type="ARBA" id="ARBA00023136"/>
    </source>
</evidence>
<comment type="caution">
    <text evidence="10">The sequence shown here is derived from an EMBL/GenBank/DDBJ whole genome shotgun (WGS) entry which is preliminary data.</text>
</comment>
<proteinExistence type="predicted"/>
<evidence type="ECO:0000256" key="8">
    <source>
        <dbReference type="SAM" id="Phobius"/>
    </source>
</evidence>
<dbReference type="InterPro" id="IPR051100">
    <property type="entry name" value="DnaJ_subfamily_B/C"/>
</dbReference>
<dbReference type="GO" id="GO:0071218">
    <property type="term" value="P:cellular response to misfolded protein"/>
    <property type="evidence" value="ECO:0007669"/>
    <property type="project" value="TreeGrafter"/>
</dbReference>
<sequence length="392" mass="45526">MEGNRDESEKCIRLGEKYLALGDKEKAKKFLLKAERLFPSERASDLLNDLEKDDGDSSRSTESSQQSDSSSQPGSAPGSPKPRQRRFSFSRTQSTEETNGDVSRNYTDEQVQDVNRIKQCKDFYEILGIPKDASEADIKKAYRKLALQFHPDKNHAPGASEAFKAIGKAFSVLSDSSKRKRYDIYGSEDDNIQVQHRPRRQYYHHNGFFYETRGFDDDDFSAEDLFNIFFGGGIPSDRVYVRRRHRTHHHNHAGHTHQTNAGNAYLVQMLPILILLVVSLLSAFLVQDPAFNLKRTETYINERTTGRTNIKYYVKRDFLKHYSGRVHLVEKEVEKDYLHHLRSSCYEEKYRKENTKQRGRYFGDRKLFEEGNKMKTPSCDKYTELYNLLARG</sequence>
<feature type="region of interest" description="Disordered" evidence="7">
    <location>
        <begin position="42"/>
        <end position="107"/>
    </location>
</feature>
<dbReference type="InterPro" id="IPR036869">
    <property type="entry name" value="J_dom_sf"/>
</dbReference>
<dbReference type="FunFam" id="1.10.287.110:FF:000070">
    <property type="entry name" value="Endoplasmic reticulum protein, putative"/>
    <property type="match status" value="1"/>
</dbReference>
<evidence type="ECO:0000256" key="4">
    <source>
        <dbReference type="ARBA" id="ARBA00022989"/>
    </source>
</evidence>
<dbReference type="InterPro" id="IPR019734">
    <property type="entry name" value="TPR_rpt"/>
</dbReference>
<dbReference type="PANTHER" id="PTHR43908:SF3">
    <property type="entry name" value="AT29763P-RELATED"/>
    <property type="match status" value="1"/>
</dbReference>
<keyword evidence="4 8" id="KW-1133">Transmembrane helix</keyword>
<dbReference type="SUPFAM" id="SSF46565">
    <property type="entry name" value="Chaperone J-domain"/>
    <property type="match status" value="1"/>
</dbReference>
<dbReference type="PRINTS" id="PR00625">
    <property type="entry name" value="JDOMAIN"/>
</dbReference>
<gene>
    <name evidence="10" type="ORF">HOLleu_37587</name>
</gene>
<keyword evidence="2 8" id="KW-0812">Transmembrane</keyword>
<feature type="compositionally biased region" description="Polar residues" evidence="7">
    <location>
        <begin position="96"/>
        <end position="107"/>
    </location>
</feature>
<dbReference type="Pfam" id="PF00226">
    <property type="entry name" value="DnaJ"/>
    <property type="match status" value="1"/>
</dbReference>
<dbReference type="OrthoDB" id="442087at2759"/>
<dbReference type="Gene3D" id="1.10.287.110">
    <property type="entry name" value="DnaJ domain"/>
    <property type="match status" value="1"/>
</dbReference>
<dbReference type="SMART" id="SM00271">
    <property type="entry name" value="DnaJ"/>
    <property type="match status" value="1"/>
</dbReference>
<dbReference type="InterPro" id="IPR001623">
    <property type="entry name" value="DnaJ_domain"/>
</dbReference>
<keyword evidence="5 8" id="KW-0472">Membrane</keyword>
<reference evidence="10" key="1">
    <citation type="submission" date="2021-10" db="EMBL/GenBank/DDBJ databases">
        <title>Tropical sea cucumber genome reveals ecological adaptation and Cuvierian tubules defense mechanism.</title>
        <authorList>
            <person name="Chen T."/>
        </authorList>
    </citation>
    <scope>NUCLEOTIDE SEQUENCE</scope>
    <source>
        <strain evidence="10">Nanhai2018</strain>
        <tissue evidence="10">Muscle</tissue>
    </source>
</reference>
<feature type="compositionally biased region" description="Low complexity" evidence="7">
    <location>
        <begin position="58"/>
        <end position="78"/>
    </location>
</feature>
<dbReference type="AlphaFoldDB" id="A0A9Q0YJN1"/>
<evidence type="ECO:0000259" key="9">
    <source>
        <dbReference type="PROSITE" id="PS50076"/>
    </source>
</evidence>
<dbReference type="PANTHER" id="PTHR43908">
    <property type="entry name" value="AT29763P-RELATED"/>
    <property type="match status" value="1"/>
</dbReference>
<evidence type="ECO:0000313" key="11">
    <source>
        <dbReference type="Proteomes" id="UP001152320"/>
    </source>
</evidence>
<name>A0A9Q0YJN1_HOLLE</name>
<keyword evidence="6" id="KW-0802">TPR repeat</keyword>
<dbReference type="CDD" id="cd06257">
    <property type="entry name" value="DnaJ"/>
    <property type="match status" value="1"/>
</dbReference>
<dbReference type="InterPro" id="IPR018253">
    <property type="entry name" value="DnaJ_domain_CS"/>
</dbReference>
<dbReference type="Pfam" id="PF09320">
    <property type="entry name" value="DUF1977"/>
    <property type="match status" value="1"/>
</dbReference>
<dbReference type="Proteomes" id="UP001152320">
    <property type="component" value="Chromosome 20"/>
</dbReference>
<dbReference type="PROSITE" id="PS50005">
    <property type="entry name" value="TPR"/>
    <property type="match status" value="1"/>
</dbReference>
<accession>A0A9Q0YJN1</accession>
<evidence type="ECO:0000256" key="3">
    <source>
        <dbReference type="ARBA" id="ARBA00022824"/>
    </source>
</evidence>
<dbReference type="GO" id="GO:0005789">
    <property type="term" value="C:endoplasmic reticulum membrane"/>
    <property type="evidence" value="ECO:0007669"/>
    <property type="project" value="UniProtKB-SubCell"/>
</dbReference>